<reference evidence="8 10" key="1">
    <citation type="submission" date="2015-09" db="EMBL/GenBank/DDBJ databases">
        <authorList>
            <consortium name="Pathogen Informatics"/>
        </authorList>
    </citation>
    <scope>NUCLEOTIDE SEQUENCE [LARGE SCALE GENOMIC DNA]</scope>
    <source>
        <strain evidence="8 10">2789STDY5608850</strain>
    </source>
</reference>
<sequence length="349" mass="38594">MKALIVDGEGRLSVEEVSMPQIGPCQALVKMESCGVCNGTDSKLIHRTFKNFHTYPAILGHEGVGKVVKTGEFVENLHVGDRVLLPFLEEAADGYVPGWGAYAEYCVVGDEKSAIRHGMGPGTKQWNEAYAAQTVIRPEDRVDAVGASMIITFREVLSAIRRFGFQPNETAVVFGAGPVGLCFTRFLKLLGLKTVITTDILEDKVETARRMGADYAFHSASCNVTEEVKRIFPDGVDYVVDAVGVNALINQAMGLVKYNGKICCYGISPELSMKLDWSSAPYNWTLQFVQWPSKREEGEAHSQIMAWINQGVLDPMDFISDVIPFERITDAFELIEAKKPDTKKIVVRF</sequence>
<proteinExistence type="inferred from homology"/>
<accession>A0A174C8Q9</accession>
<dbReference type="Pfam" id="PF00107">
    <property type="entry name" value="ADH_zinc_N"/>
    <property type="match status" value="1"/>
</dbReference>
<organism evidence="8 10">
    <name type="scientific">Hungatella hathewayi</name>
    <dbReference type="NCBI Taxonomy" id="154046"/>
    <lineage>
        <taxon>Bacteria</taxon>
        <taxon>Bacillati</taxon>
        <taxon>Bacillota</taxon>
        <taxon>Clostridia</taxon>
        <taxon>Lachnospirales</taxon>
        <taxon>Lachnospiraceae</taxon>
        <taxon>Hungatella</taxon>
    </lineage>
</organism>
<dbReference type="InterPro" id="IPR020843">
    <property type="entry name" value="ER"/>
</dbReference>
<dbReference type="InterPro" id="IPR002328">
    <property type="entry name" value="ADH_Zn_CS"/>
</dbReference>
<dbReference type="EMBL" id="QSSQ01000034">
    <property type="protein sequence ID" value="RGL98351.1"/>
    <property type="molecule type" value="Genomic_DNA"/>
</dbReference>
<dbReference type="InterPro" id="IPR013154">
    <property type="entry name" value="ADH-like_N"/>
</dbReference>
<dbReference type="AlphaFoldDB" id="A0A174C8Q9"/>
<dbReference type="Proteomes" id="UP000095651">
    <property type="component" value="Unassembled WGS sequence"/>
</dbReference>
<comment type="similarity">
    <text evidence="2 6">Belongs to the zinc-containing alcohol dehydrogenase family.</text>
</comment>
<dbReference type="Gene3D" id="3.90.180.10">
    <property type="entry name" value="Medium-chain alcohol dehydrogenases, catalytic domain"/>
    <property type="match status" value="1"/>
</dbReference>
<dbReference type="EC" id="1.1.1.1" evidence="8"/>
<evidence type="ECO:0000256" key="1">
    <source>
        <dbReference type="ARBA" id="ARBA00001947"/>
    </source>
</evidence>
<dbReference type="RefSeq" id="WP_055654368.1">
    <property type="nucleotide sequence ID" value="NZ_CABIXC010000003.1"/>
</dbReference>
<gene>
    <name evidence="8" type="primary">adh_1</name>
    <name evidence="9" type="ORF">DXC39_24545</name>
    <name evidence="8" type="ORF">ERS852407_01856</name>
</gene>
<evidence type="ECO:0000256" key="6">
    <source>
        <dbReference type="RuleBase" id="RU361277"/>
    </source>
</evidence>
<dbReference type="Proteomes" id="UP000261257">
    <property type="component" value="Unassembled WGS sequence"/>
</dbReference>
<dbReference type="GO" id="GO:0008270">
    <property type="term" value="F:zinc ion binding"/>
    <property type="evidence" value="ECO:0007669"/>
    <property type="project" value="InterPro"/>
</dbReference>
<evidence type="ECO:0000259" key="7">
    <source>
        <dbReference type="SMART" id="SM00829"/>
    </source>
</evidence>
<dbReference type="InterPro" id="IPR036291">
    <property type="entry name" value="NAD(P)-bd_dom_sf"/>
</dbReference>
<reference evidence="9 11" key="2">
    <citation type="submission" date="2018-08" db="EMBL/GenBank/DDBJ databases">
        <title>A genome reference for cultivated species of the human gut microbiota.</title>
        <authorList>
            <person name="Zou Y."/>
            <person name="Xue W."/>
            <person name="Luo G."/>
        </authorList>
    </citation>
    <scope>NUCLEOTIDE SEQUENCE [LARGE SCALE GENOMIC DNA]</scope>
    <source>
        <strain evidence="9 11">TF05-11AC</strain>
    </source>
</reference>
<evidence type="ECO:0000256" key="5">
    <source>
        <dbReference type="ARBA" id="ARBA00023002"/>
    </source>
</evidence>
<dbReference type="SUPFAM" id="SSF51735">
    <property type="entry name" value="NAD(P)-binding Rossmann-fold domains"/>
    <property type="match status" value="1"/>
</dbReference>
<evidence type="ECO:0000313" key="9">
    <source>
        <dbReference type="EMBL" id="RGL98351.1"/>
    </source>
</evidence>
<comment type="cofactor">
    <cofactor evidence="1 6">
        <name>Zn(2+)</name>
        <dbReference type="ChEBI" id="CHEBI:29105"/>
    </cofactor>
</comment>
<dbReference type="InterPro" id="IPR011032">
    <property type="entry name" value="GroES-like_sf"/>
</dbReference>
<dbReference type="SMART" id="SM00829">
    <property type="entry name" value="PKS_ER"/>
    <property type="match status" value="1"/>
</dbReference>
<evidence type="ECO:0000256" key="3">
    <source>
        <dbReference type="ARBA" id="ARBA00022723"/>
    </source>
</evidence>
<evidence type="ECO:0000256" key="4">
    <source>
        <dbReference type="ARBA" id="ARBA00022833"/>
    </source>
</evidence>
<evidence type="ECO:0000256" key="2">
    <source>
        <dbReference type="ARBA" id="ARBA00008072"/>
    </source>
</evidence>
<feature type="domain" description="Enoyl reductase (ER)" evidence="7">
    <location>
        <begin position="8"/>
        <end position="347"/>
    </location>
</feature>
<protein>
    <submittedName>
        <fullName evidence="9">Sorbitol dehydrogenase</fullName>
    </submittedName>
    <submittedName>
        <fullName evidence="8">Sugar dehydrogenase</fullName>
        <ecNumber evidence="8">1.1.1.1</ecNumber>
    </submittedName>
</protein>
<keyword evidence="4 6" id="KW-0862">Zinc</keyword>
<dbReference type="Pfam" id="PF08240">
    <property type="entry name" value="ADH_N"/>
    <property type="match status" value="1"/>
</dbReference>
<evidence type="ECO:0000313" key="8">
    <source>
        <dbReference type="EMBL" id="CUO08639.1"/>
    </source>
</evidence>
<keyword evidence="3 6" id="KW-0479">Metal-binding</keyword>
<dbReference type="GO" id="GO:0004022">
    <property type="term" value="F:alcohol dehydrogenase (NAD+) activity"/>
    <property type="evidence" value="ECO:0007669"/>
    <property type="project" value="UniProtKB-EC"/>
</dbReference>
<dbReference type="PROSITE" id="PS00059">
    <property type="entry name" value="ADH_ZINC"/>
    <property type="match status" value="1"/>
</dbReference>
<name>A0A174C8Q9_9FIRM</name>
<dbReference type="PANTHER" id="PTHR43350:SF19">
    <property type="entry name" value="D-GULOSIDE 3-DEHYDROGENASE"/>
    <property type="match status" value="1"/>
</dbReference>
<dbReference type="Gene3D" id="3.40.50.720">
    <property type="entry name" value="NAD(P)-binding Rossmann-like Domain"/>
    <property type="match status" value="1"/>
</dbReference>
<keyword evidence="5 8" id="KW-0560">Oxidoreductase</keyword>
<dbReference type="PANTHER" id="PTHR43350">
    <property type="entry name" value="NAD-DEPENDENT ALCOHOL DEHYDROGENASE"/>
    <property type="match status" value="1"/>
</dbReference>
<evidence type="ECO:0000313" key="10">
    <source>
        <dbReference type="Proteomes" id="UP000095651"/>
    </source>
</evidence>
<dbReference type="InterPro" id="IPR013149">
    <property type="entry name" value="ADH-like_C"/>
</dbReference>
<dbReference type="EMBL" id="CYZE01000003">
    <property type="protein sequence ID" value="CUO08639.1"/>
    <property type="molecule type" value="Genomic_DNA"/>
</dbReference>
<dbReference type="SUPFAM" id="SSF50129">
    <property type="entry name" value="GroES-like"/>
    <property type="match status" value="1"/>
</dbReference>
<evidence type="ECO:0000313" key="11">
    <source>
        <dbReference type="Proteomes" id="UP000261257"/>
    </source>
</evidence>